<name>A0ABY1QSF4_9SPHN</name>
<organism evidence="6 7">
    <name type="scientific">Novosphingobium panipatense</name>
    <dbReference type="NCBI Taxonomy" id="428991"/>
    <lineage>
        <taxon>Bacteria</taxon>
        <taxon>Pseudomonadati</taxon>
        <taxon>Pseudomonadota</taxon>
        <taxon>Alphaproteobacteria</taxon>
        <taxon>Sphingomonadales</taxon>
        <taxon>Sphingomonadaceae</taxon>
        <taxon>Novosphingobium</taxon>
    </lineage>
</organism>
<dbReference type="InterPro" id="IPR036390">
    <property type="entry name" value="WH_DNA-bd_sf"/>
</dbReference>
<dbReference type="PROSITE" id="PS50931">
    <property type="entry name" value="HTH_LYSR"/>
    <property type="match status" value="1"/>
</dbReference>
<feature type="domain" description="HTH lysR-type" evidence="5">
    <location>
        <begin position="3"/>
        <end position="60"/>
    </location>
</feature>
<dbReference type="Proteomes" id="UP001157910">
    <property type="component" value="Unassembled WGS sequence"/>
</dbReference>
<dbReference type="InterPro" id="IPR036388">
    <property type="entry name" value="WH-like_DNA-bd_sf"/>
</dbReference>
<dbReference type="Pfam" id="PF00126">
    <property type="entry name" value="HTH_1"/>
    <property type="match status" value="1"/>
</dbReference>
<comment type="caution">
    <text evidence="6">The sequence shown here is derived from an EMBL/GenBank/DDBJ whole genome shotgun (WGS) entry which is preliminary data.</text>
</comment>
<sequence>MSDLIRSLRLFVRLTEEGSFSALGRSQNLSHTTIARAISDLELHFGVRLFQRTTRRQVLTTDGERLLEHAVAILDQVGLAESDLAGAVAARGLVRIGVTTALGLHYAERLGRLSEQHPELLVEWLMADWHDATDHGGLDLWLWVGEDGAEGTLLGHLPRILAASPGYLRRHGVPVSVSDLAGHQCLAYGYAARPSPWLLEGKEFSVTGFLRANSSEAILRAARGGGGIGLLPRIQVEEDLARGLLTHVLPQVAIPPVAVLIAHGFRGMRMPMRTRVALDFLVEHFPHPPG</sequence>
<accession>A0ABY1QSF4</accession>
<proteinExistence type="inferred from homology"/>
<dbReference type="Gene3D" id="3.40.190.290">
    <property type="match status" value="1"/>
</dbReference>
<dbReference type="EMBL" id="FXUI01000009">
    <property type="protein sequence ID" value="SMP76331.1"/>
    <property type="molecule type" value="Genomic_DNA"/>
</dbReference>
<comment type="similarity">
    <text evidence="1">Belongs to the LysR transcriptional regulatory family.</text>
</comment>
<reference evidence="6 7" key="1">
    <citation type="submission" date="2017-05" db="EMBL/GenBank/DDBJ databases">
        <authorList>
            <person name="Varghese N."/>
            <person name="Submissions S."/>
        </authorList>
    </citation>
    <scope>NUCLEOTIDE SEQUENCE [LARGE SCALE GENOMIC DNA]</scope>
    <source>
        <strain evidence="6 7">SM16</strain>
    </source>
</reference>
<keyword evidence="4" id="KW-0804">Transcription</keyword>
<evidence type="ECO:0000259" key="5">
    <source>
        <dbReference type="PROSITE" id="PS50931"/>
    </source>
</evidence>
<keyword evidence="2" id="KW-0805">Transcription regulation</keyword>
<dbReference type="CDD" id="cd08422">
    <property type="entry name" value="PBP2_CrgA_like"/>
    <property type="match status" value="1"/>
</dbReference>
<dbReference type="Pfam" id="PF03466">
    <property type="entry name" value="LysR_substrate"/>
    <property type="match status" value="1"/>
</dbReference>
<dbReference type="PANTHER" id="PTHR30537:SF3">
    <property type="entry name" value="TRANSCRIPTIONAL REGULATORY PROTEIN"/>
    <property type="match status" value="1"/>
</dbReference>
<evidence type="ECO:0000256" key="4">
    <source>
        <dbReference type="ARBA" id="ARBA00023163"/>
    </source>
</evidence>
<dbReference type="InterPro" id="IPR000847">
    <property type="entry name" value="LysR_HTH_N"/>
</dbReference>
<evidence type="ECO:0000256" key="2">
    <source>
        <dbReference type="ARBA" id="ARBA00023015"/>
    </source>
</evidence>
<evidence type="ECO:0000256" key="1">
    <source>
        <dbReference type="ARBA" id="ARBA00009437"/>
    </source>
</evidence>
<evidence type="ECO:0000313" key="6">
    <source>
        <dbReference type="EMBL" id="SMP76331.1"/>
    </source>
</evidence>
<protein>
    <submittedName>
        <fullName evidence="6">Transcriptional regulator, LysR family</fullName>
    </submittedName>
</protein>
<keyword evidence="7" id="KW-1185">Reference proteome</keyword>
<dbReference type="Gene3D" id="1.10.10.10">
    <property type="entry name" value="Winged helix-like DNA-binding domain superfamily/Winged helix DNA-binding domain"/>
    <property type="match status" value="1"/>
</dbReference>
<dbReference type="InterPro" id="IPR005119">
    <property type="entry name" value="LysR_subst-bd"/>
</dbReference>
<evidence type="ECO:0000313" key="7">
    <source>
        <dbReference type="Proteomes" id="UP001157910"/>
    </source>
</evidence>
<keyword evidence="3" id="KW-0238">DNA-binding</keyword>
<evidence type="ECO:0000256" key="3">
    <source>
        <dbReference type="ARBA" id="ARBA00023125"/>
    </source>
</evidence>
<gene>
    <name evidence="6" type="ORF">SAMN06296065_109100</name>
</gene>
<dbReference type="InterPro" id="IPR058163">
    <property type="entry name" value="LysR-type_TF_proteobact-type"/>
</dbReference>
<dbReference type="RefSeq" id="WP_103728729.1">
    <property type="nucleotide sequence ID" value="NZ_FXUI01000009.1"/>
</dbReference>
<dbReference type="SUPFAM" id="SSF46785">
    <property type="entry name" value="Winged helix' DNA-binding domain"/>
    <property type="match status" value="1"/>
</dbReference>
<dbReference type="SUPFAM" id="SSF53850">
    <property type="entry name" value="Periplasmic binding protein-like II"/>
    <property type="match status" value="1"/>
</dbReference>
<dbReference type="PANTHER" id="PTHR30537">
    <property type="entry name" value="HTH-TYPE TRANSCRIPTIONAL REGULATOR"/>
    <property type="match status" value="1"/>
</dbReference>